<proteinExistence type="predicted"/>
<accession>A0AAD6WPU8</accession>
<reference evidence="1" key="1">
    <citation type="submission" date="2023-03" db="EMBL/GenBank/DDBJ databases">
        <title>Massive genome expansion in bonnet fungi (Mycena s.s.) driven by repeated elements and novel gene families across ecological guilds.</title>
        <authorList>
            <consortium name="Lawrence Berkeley National Laboratory"/>
            <person name="Harder C.B."/>
            <person name="Miyauchi S."/>
            <person name="Viragh M."/>
            <person name="Kuo A."/>
            <person name="Thoen E."/>
            <person name="Andreopoulos B."/>
            <person name="Lu D."/>
            <person name="Skrede I."/>
            <person name="Drula E."/>
            <person name="Henrissat B."/>
            <person name="Morin E."/>
            <person name="Kohler A."/>
            <person name="Barry K."/>
            <person name="LaButti K."/>
            <person name="Morin E."/>
            <person name="Salamov A."/>
            <person name="Lipzen A."/>
            <person name="Mereny Z."/>
            <person name="Hegedus B."/>
            <person name="Baldrian P."/>
            <person name="Stursova M."/>
            <person name="Weitz H."/>
            <person name="Taylor A."/>
            <person name="Grigoriev I.V."/>
            <person name="Nagy L.G."/>
            <person name="Martin F."/>
            <person name="Kauserud H."/>
        </authorList>
    </citation>
    <scope>NUCLEOTIDE SEQUENCE</scope>
    <source>
        <strain evidence="1">CBHHK200</strain>
    </source>
</reference>
<keyword evidence="2" id="KW-1185">Reference proteome</keyword>
<evidence type="ECO:0000313" key="2">
    <source>
        <dbReference type="Proteomes" id="UP001218188"/>
    </source>
</evidence>
<organism evidence="1 2">
    <name type="scientific">Mycena alexandri</name>
    <dbReference type="NCBI Taxonomy" id="1745969"/>
    <lineage>
        <taxon>Eukaryota</taxon>
        <taxon>Fungi</taxon>
        <taxon>Dikarya</taxon>
        <taxon>Basidiomycota</taxon>
        <taxon>Agaricomycotina</taxon>
        <taxon>Agaricomycetes</taxon>
        <taxon>Agaricomycetidae</taxon>
        <taxon>Agaricales</taxon>
        <taxon>Marasmiineae</taxon>
        <taxon>Mycenaceae</taxon>
        <taxon>Mycena</taxon>
    </lineage>
</organism>
<dbReference type="EMBL" id="JARJCM010000493">
    <property type="protein sequence ID" value="KAJ7016509.1"/>
    <property type="molecule type" value="Genomic_DNA"/>
</dbReference>
<evidence type="ECO:0000313" key="1">
    <source>
        <dbReference type="EMBL" id="KAJ7016509.1"/>
    </source>
</evidence>
<comment type="caution">
    <text evidence="1">The sequence shown here is derived from an EMBL/GenBank/DDBJ whole genome shotgun (WGS) entry which is preliminary data.</text>
</comment>
<name>A0AAD6WPU8_9AGAR</name>
<sequence length="346" mass="38731">MLRERLRMRTYEDRDTLEAETASTVHARGVRRLGEDPFLFLSLRLYQDILTPLHRQLDTRPTRPALDYAGAQLSTKRAGSTLGSRLDFRPASILHALQLYFGPGSSTPDACLHSSFRILSPRSRGATGRGGIDRPASYGTSYSLSATGSRRSSPVFLSSSLPQYRKYGCRDLLVRASFVVCFSPSFLFPLPDSERVYSQIPNLAKCEPVRSGGAPWLPGGAGSTRGTTTCCRGSRPLSKRPLGPWRSILPTLHRLKQRGRCVHSICQVQDKYGHIIFGPNQKSERGRETIHARSTEPYRLSGAIGPFATRRHRIILHYFRQLVCLVIHERMGKLLALCQKRTCTAY</sequence>
<protein>
    <submittedName>
        <fullName evidence="1">Uncharacterized protein</fullName>
    </submittedName>
</protein>
<dbReference type="Proteomes" id="UP001218188">
    <property type="component" value="Unassembled WGS sequence"/>
</dbReference>
<gene>
    <name evidence="1" type="ORF">C8F04DRAFT_1406927</name>
</gene>
<dbReference type="AlphaFoldDB" id="A0AAD6WPU8"/>
<feature type="non-terminal residue" evidence="1">
    <location>
        <position position="1"/>
    </location>
</feature>